<gene>
    <name evidence="2" type="ORF">ECRASSUSDP1_LOCUS10734</name>
</gene>
<keyword evidence="3" id="KW-1185">Reference proteome</keyword>
<feature type="region of interest" description="Disordered" evidence="1">
    <location>
        <begin position="1"/>
        <end position="25"/>
    </location>
</feature>
<sequence>MSSTSSKFMKSRNSTKHKGTKGLHATKSCAGIQVSVNDWYGGTPAASVKNIEGPSATNKSSSTLPPSKKFMKIRKWQKNKPEIKRTFQRPDPTSHGYFNVPNCKNFFESLSPYSPSPKPLEDNYISLKDYAFSPSPSSMSNKIPFLVSKQKENLRKNIENYVGKFEKYKKRFCPVLNLEKKAYLKGFKTELASRKSPYCRRESPNKPIFDKKDFQRTIEFKKSDLAKLKKTSSFKSLKVMKVEYQKRHHFVSSVPFRKNPSPCKRESKRANIYVEINANPELFNLSKDNESRVVTPNQKTDTKIKDSTAPIIKDPMKLRDRSRIRKIIMSKFVNKK</sequence>
<proteinExistence type="predicted"/>
<dbReference type="Proteomes" id="UP001295684">
    <property type="component" value="Unassembled WGS sequence"/>
</dbReference>
<name>A0AAD1XEW1_EUPCR</name>
<organism evidence="2 3">
    <name type="scientific">Euplotes crassus</name>
    <dbReference type="NCBI Taxonomy" id="5936"/>
    <lineage>
        <taxon>Eukaryota</taxon>
        <taxon>Sar</taxon>
        <taxon>Alveolata</taxon>
        <taxon>Ciliophora</taxon>
        <taxon>Intramacronucleata</taxon>
        <taxon>Spirotrichea</taxon>
        <taxon>Hypotrichia</taxon>
        <taxon>Euplotida</taxon>
        <taxon>Euplotidae</taxon>
        <taxon>Moneuplotes</taxon>
    </lineage>
</organism>
<evidence type="ECO:0000313" key="3">
    <source>
        <dbReference type="Proteomes" id="UP001295684"/>
    </source>
</evidence>
<comment type="caution">
    <text evidence="2">The sequence shown here is derived from an EMBL/GenBank/DDBJ whole genome shotgun (WGS) entry which is preliminary data.</text>
</comment>
<feature type="compositionally biased region" description="Basic residues" evidence="1">
    <location>
        <begin position="9"/>
        <end position="21"/>
    </location>
</feature>
<accession>A0AAD1XEW1</accession>
<evidence type="ECO:0000313" key="2">
    <source>
        <dbReference type="EMBL" id="CAI2369433.1"/>
    </source>
</evidence>
<dbReference type="AlphaFoldDB" id="A0AAD1XEW1"/>
<protein>
    <submittedName>
        <fullName evidence="2">Uncharacterized protein</fullName>
    </submittedName>
</protein>
<reference evidence="2" key="1">
    <citation type="submission" date="2023-07" db="EMBL/GenBank/DDBJ databases">
        <authorList>
            <consortium name="AG Swart"/>
            <person name="Singh M."/>
            <person name="Singh A."/>
            <person name="Seah K."/>
            <person name="Emmerich C."/>
        </authorList>
    </citation>
    <scope>NUCLEOTIDE SEQUENCE</scope>
    <source>
        <strain evidence="2">DP1</strain>
    </source>
</reference>
<dbReference type="EMBL" id="CAMPGE010010584">
    <property type="protein sequence ID" value="CAI2369433.1"/>
    <property type="molecule type" value="Genomic_DNA"/>
</dbReference>
<evidence type="ECO:0000256" key="1">
    <source>
        <dbReference type="SAM" id="MobiDB-lite"/>
    </source>
</evidence>
<feature type="compositionally biased region" description="Polar residues" evidence="1">
    <location>
        <begin position="55"/>
        <end position="65"/>
    </location>
</feature>
<feature type="region of interest" description="Disordered" evidence="1">
    <location>
        <begin position="47"/>
        <end position="75"/>
    </location>
</feature>